<evidence type="ECO:0000313" key="1">
    <source>
        <dbReference type="EMBL" id="KAF1028317.1"/>
    </source>
</evidence>
<comment type="caution">
    <text evidence="1">The sequence shown here is derived from an EMBL/GenBank/DDBJ whole genome shotgun (WGS) entry which is preliminary data.</text>
</comment>
<name>A0A833UXN5_ACIBZ</name>
<gene>
    <name evidence="1" type="ORF">GAK29_00197</name>
</gene>
<proteinExistence type="predicted"/>
<reference evidence="2" key="1">
    <citation type="journal article" date="2020" name="MBio">
        <title>Horizontal gene transfer to a defensive symbiont with a reduced genome amongst a multipartite beetle microbiome.</title>
        <authorList>
            <person name="Waterworth S.C."/>
            <person name="Florez L.V."/>
            <person name="Rees E.R."/>
            <person name="Hertweck C."/>
            <person name="Kaltenpoth M."/>
            <person name="Kwan J.C."/>
        </authorList>
    </citation>
    <scope>NUCLEOTIDE SEQUENCE [LARGE SCALE GENOMIC DNA]</scope>
</reference>
<sequence>MRFGLLFSMIILLFMFGLANTLKQDQFNPLAMRVITKLTQLSHHDITEKSETF</sequence>
<dbReference type="EMBL" id="WNDP01000002">
    <property type="protein sequence ID" value="KAF1028317.1"/>
    <property type="molecule type" value="Genomic_DNA"/>
</dbReference>
<dbReference type="AlphaFoldDB" id="A0A833UXN5"/>
<protein>
    <submittedName>
        <fullName evidence="1">Uncharacterized protein</fullName>
    </submittedName>
</protein>
<organism evidence="1 2">
    <name type="scientific">Acinetobacter bereziniae</name>
    <name type="common">Acinetobacter genomosp. 10</name>
    <dbReference type="NCBI Taxonomy" id="106648"/>
    <lineage>
        <taxon>Bacteria</taxon>
        <taxon>Pseudomonadati</taxon>
        <taxon>Pseudomonadota</taxon>
        <taxon>Gammaproteobacteria</taxon>
        <taxon>Moraxellales</taxon>
        <taxon>Moraxellaceae</taxon>
        <taxon>Acinetobacter</taxon>
    </lineage>
</organism>
<evidence type="ECO:0000313" key="2">
    <source>
        <dbReference type="Proteomes" id="UP000490535"/>
    </source>
</evidence>
<accession>A0A833UXN5</accession>
<dbReference type="Proteomes" id="UP000490535">
    <property type="component" value="Unassembled WGS sequence"/>
</dbReference>